<evidence type="ECO:0000313" key="4">
    <source>
        <dbReference type="EMBL" id="RXW33697.1"/>
    </source>
</evidence>
<dbReference type="SUPFAM" id="SSF48179">
    <property type="entry name" value="6-phosphogluconate dehydrogenase C-terminal domain-like"/>
    <property type="match status" value="1"/>
</dbReference>
<dbReference type="EMBL" id="PPCV01000001">
    <property type="protein sequence ID" value="RXW33697.1"/>
    <property type="molecule type" value="Genomic_DNA"/>
</dbReference>
<feature type="domain" description="Prephenate/arogenate dehydrogenase" evidence="3">
    <location>
        <begin position="1"/>
        <end position="275"/>
    </location>
</feature>
<dbReference type="OrthoDB" id="9802008at2"/>
<protein>
    <submittedName>
        <fullName evidence="4">Prephenate dehydrogenase</fullName>
    </submittedName>
</protein>
<dbReference type="NCBIfam" id="NF005112">
    <property type="entry name" value="PRK06545.2-4"/>
    <property type="match status" value="1"/>
</dbReference>
<dbReference type="Gene3D" id="1.10.3660.10">
    <property type="entry name" value="6-phosphogluconate dehydrogenase C-terminal like domain"/>
    <property type="match status" value="1"/>
</dbReference>
<dbReference type="InterPro" id="IPR046825">
    <property type="entry name" value="PDH_C"/>
</dbReference>
<dbReference type="GO" id="GO:0004665">
    <property type="term" value="F:prephenate dehydrogenase (NADP+) activity"/>
    <property type="evidence" value="ECO:0007669"/>
    <property type="project" value="InterPro"/>
</dbReference>
<organism evidence="4 5">
    <name type="scientific">Propioniciclava flava</name>
    <dbReference type="NCBI Taxonomy" id="2072026"/>
    <lineage>
        <taxon>Bacteria</taxon>
        <taxon>Bacillati</taxon>
        <taxon>Actinomycetota</taxon>
        <taxon>Actinomycetes</taxon>
        <taxon>Propionibacteriales</taxon>
        <taxon>Propionibacteriaceae</taxon>
        <taxon>Propioniciclava</taxon>
    </lineage>
</organism>
<proteinExistence type="inferred from homology"/>
<dbReference type="Gene3D" id="3.40.50.720">
    <property type="entry name" value="NAD(P)-binding Rossmann-like Domain"/>
    <property type="match status" value="1"/>
</dbReference>
<dbReference type="NCBIfam" id="NF005111">
    <property type="entry name" value="PRK06545.2-3"/>
    <property type="match status" value="1"/>
</dbReference>
<keyword evidence="2" id="KW-0560">Oxidoreductase</keyword>
<reference evidence="4 5" key="1">
    <citation type="submission" date="2018-01" db="EMBL/GenBank/DDBJ databases">
        <title>Lactibacter flavus gen. nov., sp. nov., a novel bacterium of the family Propionibacteriaceae isolated from raw milk and dairy products.</title>
        <authorList>
            <person name="Wenning M."/>
            <person name="Breitenwieser F."/>
            <person name="Huptas C."/>
            <person name="von Neubeck M."/>
            <person name="Busse H.-J."/>
            <person name="Scherer S."/>
        </authorList>
    </citation>
    <scope>NUCLEOTIDE SEQUENCE [LARGE SCALE GENOMIC DNA]</scope>
    <source>
        <strain evidence="4 5">VG341</strain>
    </source>
</reference>
<sequence length="344" mass="35668">MGTGLVGASVAQAMTRAGVEVHLQDARYSHAVVAASRGAGTLTSLDPAAYQLVVVAVPPGALAAVIAEALDTYPNATVTDVGSVKGVVLAQLRATGVDLARYCGSHPMAGSQKDGPLTASPDLFVDRTWVITPHDTSAAQSVLVVRRLAEMCGARLVTMAAQHHDEAVGQVSHIPQLMSALVAGGLLDVPAEHLQLAGQGLRDVTRIAAGDPKLWRQIIAANSGALRVELEELHEDLGKLIAVLDDPDAVEAFLARGRRGTQALPGKHGSAPSAWAEVVIEIPDAPGALARLFTDIETAGVNVEDITIEHDPGRPVGMLGVHVEPAASGVLATAMTDRGWTVRT</sequence>
<dbReference type="InterPro" id="IPR046826">
    <property type="entry name" value="PDH_N"/>
</dbReference>
<dbReference type="InterPro" id="IPR008927">
    <property type="entry name" value="6-PGluconate_DH-like_C_sf"/>
</dbReference>
<dbReference type="GO" id="GO:0006571">
    <property type="term" value="P:tyrosine biosynthetic process"/>
    <property type="evidence" value="ECO:0007669"/>
    <property type="project" value="InterPro"/>
</dbReference>
<gene>
    <name evidence="4" type="ORF">C1706_01710</name>
</gene>
<dbReference type="PANTHER" id="PTHR21363">
    <property type="entry name" value="PREPHENATE DEHYDROGENASE"/>
    <property type="match status" value="1"/>
</dbReference>
<evidence type="ECO:0000256" key="1">
    <source>
        <dbReference type="ARBA" id="ARBA00007964"/>
    </source>
</evidence>
<dbReference type="PANTHER" id="PTHR21363:SF0">
    <property type="entry name" value="PREPHENATE DEHYDROGENASE [NADP(+)]"/>
    <property type="match status" value="1"/>
</dbReference>
<comment type="similarity">
    <text evidence="1">Belongs to the prephenate/arogenate dehydrogenase family.</text>
</comment>
<evidence type="ECO:0000259" key="3">
    <source>
        <dbReference type="PROSITE" id="PS51176"/>
    </source>
</evidence>
<name>A0A4Q2EJB2_9ACTN</name>
<dbReference type="InterPro" id="IPR003099">
    <property type="entry name" value="Prephen_DH"/>
</dbReference>
<dbReference type="Proteomes" id="UP000290624">
    <property type="component" value="Unassembled WGS sequence"/>
</dbReference>
<dbReference type="InterPro" id="IPR050812">
    <property type="entry name" value="Preph/Arog_dehydrog"/>
</dbReference>
<keyword evidence="5" id="KW-1185">Reference proteome</keyword>
<dbReference type="InterPro" id="IPR036291">
    <property type="entry name" value="NAD(P)-bd_dom_sf"/>
</dbReference>
<dbReference type="Pfam" id="PF20463">
    <property type="entry name" value="PDH_C"/>
    <property type="match status" value="1"/>
</dbReference>
<accession>A0A4Q2EJB2</accession>
<comment type="caution">
    <text evidence="4">The sequence shown here is derived from an EMBL/GenBank/DDBJ whole genome shotgun (WGS) entry which is preliminary data.</text>
</comment>
<dbReference type="PROSITE" id="PS51176">
    <property type="entry name" value="PDH_ADH"/>
    <property type="match status" value="1"/>
</dbReference>
<dbReference type="AlphaFoldDB" id="A0A4Q2EJB2"/>
<dbReference type="Pfam" id="PF02153">
    <property type="entry name" value="PDH_N"/>
    <property type="match status" value="1"/>
</dbReference>
<evidence type="ECO:0000256" key="2">
    <source>
        <dbReference type="ARBA" id="ARBA00023002"/>
    </source>
</evidence>
<dbReference type="GO" id="GO:0070403">
    <property type="term" value="F:NAD+ binding"/>
    <property type="evidence" value="ECO:0007669"/>
    <property type="project" value="InterPro"/>
</dbReference>
<dbReference type="GO" id="GO:0008977">
    <property type="term" value="F:prephenate dehydrogenase (NAD+) activity"/>
    <property type="evidence" value="ECO:0007669"/>
    <property type="project" value="InterPro"/>
</dbReference>
<dbReference type="SUPFAM" id="SSF51735">
    <property type="entry name" value="NAD(P)-binding Rossmann-fold domains"/>
    <property type="match status" value="1"/>
</dbReference>
<evidence type="ECO:0000313" key="5">
    <source>
        <dbReference type="Proteomes" id="UP000290624"/>
    </source>
</evidence>